<dbReference type="Proteomes" id="UP000018812">
    <property type="component" value="Segment"/>
</dbReference>
<protein>
    <submittedName>
        <fullName evidence="1">Uncharacterized protein</fullName>
    </submittedName>
</protein>
<dbReference type="Gene3D" id="1.10.10.10">
    <property type="entry name" value="Winged helix-like DNA-binding domain superfamily/Winged helix DNA-binding domain"/>
    <property type="match status" value="1"/>
</dbReference>
<dbReference type="RefSeq" id="YP_009008455.1">
    <property type="nucleotide sequence ID" value="NC_023589.1"/>
</dbReference>
<sequence length="204" mass="23692">MKICKDCGETKDLTEFVPKSSCKDGYEVRCRKCRALRYNKADPVCMFRKTYLTQLTHSIKRGHPPPSYSLEDFYEWLDKQPNIHQLWDDYVASNYAKDYKPSVDRINDHKPYTLDNIQLMSWKENRDKGARSKKEGNIATAQPVIAYHLDGTFYKEFATTAEAARHVSGRTWGIITVANGIPVKDGRGHIYNPKTYKGFKWAWK</sequence>
<dbReference type="InterPro" id="IPR036388">
    <property type="entry name" value="WH-like_DNA-bd_sf"/>
</dbReference>
<gene>
    <name evidence="1" type="ORF">psb1_0054</name>
</gene>
<name>V5URC1_9CAUD</name>
<evidence type="ECO:0000313" key="2">
    <source>
        <dbReference type="Proteomes" id="UP000018812"/>
    </source>
</evidence>
<accession>V5URC1</accession>
<dbReference type="OrthoDB" id="38600at10239"/>
<evidence type="ECO:0000313" key="1">
    <source>
        <dbReference type="EMBL" id="AHB79472.1"/>
    </source>
</evidence>
<organism evidence="1 2">
    <name type="scientific">Shigella phage pSb-1</name>
    <dbReference type="NCBI Taxonomy" id="1414738"/>
    <lineage>
        <taxon>Viruses</taxon>
        <taxon>Duplodnaviria</taxon>
        <taxon>Heunggongvirae</taxon>
        <taxon>Uroviricota</taxon>
        <taxon>Caudoviricetes</taxon>
        <taxon>Schitoviridae</taxon>
        <taxon>Enquatrovirinae</taxon>
        <taxon>Gamaleyavirus</taxon>
        <taxon>Gamaleyavirus Sb1</taxon>
    </lineage>
</organism>
<dbReference type="GeneID" id="18504899"/>
<reference evidence="1 2" key="1">
    <citation type="journal article" date="2014" name="Res. Microbiol.">
        <title>Characterization and complete genome sequence of a novel N4-like bacteriophage, pSb-1 infecting Shigella boydii.</title>
        <authorList>
            <person name="Jun J.W."/>
            <person name="Yun S.K."/>
            <person name="Kim H.J."/>
            <person name="Chai J.Y."/>
            <person name="Park S.C."/>
        </authorList>
    </citation>
    <scope>NUCLEOTIDE SEQUENCE [LARGE SCALE GENOMIC DNA]</scope>
</reference>
<proteinExistence type="predicted"/>
<keyword evidence="2" id="KW-1185">Reference proteome</keyword>
<dbReference type="EMBL" id="KF620435">
    <property type="protein sequence ID" value="AHB79472.1"/>
    <property type="molecule type" value="Genomic_DNA"/>
</dbReference>
<dbReference type="KEGG" id="vg:18504899"/>